<protein>
    <submittedName>
        <fullName evidence="1">Uncharacterized protein</fullName>
    </submittedName>
</protein>
<comment type="caution">
    <text evidence="1">The sequence shown here is derived from an EMBL/GenBank/DDBJ whole genome shotgun (WGS) entry which is preliminary data.</text>
</comment>
<sequence>MPLVPLVPLVPSAIEQLKGDAVCPLQSLALETGDDGGHSPVAEVAVVEGQEYISRANIPLGTVSSTVNSSAEVASGERDQVATPILGVGPPVRPGPPRSRVGPGSRHVPWLCPRCRPADPICHVFDSVV</sequence>
<organism evidence="1 2">
    <name type="scientific">Dallia pectoralis</name>
    <name type="common">Alaska blackfish</name>
    <dbReference type="NCBI Taxonomy" id="75939"/>
    <lineage>
        <taxon>Eukaryota</taxon>
        <taxon>Metazoa</taxon>
        <taxon>Chordata</taxon>
        <taxon>Craniata</taxon>
        <taxon>Vertebrata</taxon>
        <taxon>Euteleostomi</taxon>
        <taxon>Actinopterygii</taxon>
        <taxon>Neopterygii</taxon>
        <taxon>Teleostei</taxon>
        <taxon>Protacanthopterygii</taxon>
        <taxon>Esociformes</taxon>
        <taxon>Umbridae</taxon>
        <taxon>Dallia</taxon>
    </lineage>
</organism>
<reference evidence="1" key="1">
    <citation type="submission" date="2021-05" db="EMBL/GenBank/DDBJ databases">
        <authorList>
            <person name="Pan Q."/>
            <person name="Jouanno E."/>
            <person name="Zahm M."/>
            <person name="Klopp C."/>
            <person name="Cabau C."/>
            <person name="Louis A."/>
            <person name="Berthelot C."/>
            <person name="Parey E."/>
            <person name="Roest Crollius H."/>
            <person name="Montfort J."/>
            <person name="Robinson-Rechavi M."/>
            <person name="Bouchez O."/>
            <person name="Lampietro C."/>
            <person name="Lopez Roques C."/>
            <person name="Donnadieu C."/>
            <person name="Postlethwait J."/>
            <person name="Bobe J."/>
            <person name="Dillon D."/>
            <person name="Chandos A."/>
            <person name="von Hippel F."/>
            <person name="Guiguen Y."/>
        </authorList>
    </citation>
    <scope>NUCLEOTIDE SEQUENCE</scope>
    <source>
        <strain evidence="1">YG-Jan2019</strain>
    </source>
</reference>
<keyword evidence="2" id="KW-1185">Reference proteome</keyword>
<dbReference type="Proteomes" id="UP001157502">
    <property type="component" value="Chromosome 20"/>
</dbReference>
<name>A0ACC2FXF5_DALPE</name>
<gene>
    <name evidence="1" type="ORF">DPEC_G00231660</name>
</gene>
<evidence type="ECO:0000313" key="1">
    <source>
        <dbReference type="EMBL" id="KAJ7995915.1"/>
    </source>
</evidence>
<accession>A0ACC2FXF5</accession>
<proteinExistence type="predicted"/>
<evidence type="ECO:0000313" key="2">
    <source>
        <dbReference type="Proteomes" id="UP001157502"/>
    </source>
</evidence>
<dbReference type="EMBL" id="CM055747">
    <property type="protein sequence ID" value="KAJ7995915.1"/>
    <property type="molecule type" value="Genomic_DNA"/>
</dbReference>